<dbReference type="PANTHER" id="PTHR23526">
    <property type="entry name" value="INTEGRAL MEMBRANE TRANSPORT PROTEIN-RELATED"/>
    <property type="match status" value="1"/>
</dbReference>
<comment type="caution">
    <text evidence="2">The sequence shown here is derived from an EMBL/GenBank/DDBJ whole genome shotgun (WGS) entry which is preliminary data.</text>
</comment>
<dbReference type="SUPFAM" id="SSF103473">
    <property type="entry name" value="MFS general substrate transporter"/>
    <property type="match status" value="1"/>
</dbReference>
<name>A0A7W7Y440_9BACT</name>
<dbReference type="Gene3D" id="1.20.1250.20">
    <property type="entry name" value="MFS general substrate transporter like domains"/>
    <property type="match status" value="1"/>
</dbReference>
<dbReference type="PANTHER" id="PTHR23526:SF1">
    <property type="entry name" value="MAJOR FACILITATOR SUPERFAMILY MFS_1"/>
    <property type="match status" value="1"/>
</dbReference>
<dbReference type="InterPro" id="IPR052528">
    <property type="entry name" value="Sugar_transport-like"/>
</dbReference>
<accession>A0A7W7Y440</accession>
<proteinExistence type="predicted"/>
<protein>
    <submittedName>
        <fullName evidence="2">MFS family permease</fullName>
    </submittedName>
</protein>
<feature type="transmembrane region" description="Helical" evidence="1">
    <location>
        <begin position="101"/>
        <end position="123"/>
    </location>
</feature>
<feature type="transmembrane region" description="Helical" evidence="1">
    <location>
        <begin position="253"/>
        <end position="273"/>
    </location>
</feature>
<keyword evidence="1" id="KW-0472">Membrane</keyword>
<feature type="transmembrane region" description="Helical" evidence="1">
    <location>
        <begin position="58"/>
        <end position="77"/>
    </location>
</feature>
<feature type="transmembrane region" description="Helical" evidence="1">
    <location>
        <begin position="279"/>
        <end position="300"/>
    </location>
</feature>
<dbReference type="Proteomes" id="UP000528322">
    <property type="component" value="Unassembled WGS sequence"/>
</dbReference>
<keyword evidence="1" id="KW-0812">Transmembrane</keyword>
<keyword evidence="1" id="KW-1133">Transmembrane helix</keyword>
<organism evidence="2 3">
    <name type="scientific">Desulfurispira natronophila</name>
    <dbReference type="NCBI Taxonomy" id="682562"/>
    <lineage>
        <taxon>Bacteria</taxon>
        <taxon>Pseudomonadati</taxon>
        <taxon>Chrysiogenota</taxon>
        <taxon>Chrysiogenia</taxon>
        <taxon>Chrysiogenales</taxon>
        <taxon>Chrysiogenaceae</taxon>
        <taxon>Desulfurispira</taxon>
    </lineage>
</organism>
<feature type="transmembrane region" description="Helical" evidence="1">
    <location>
        <begin position="194"/>
        <end position="217"/>
    </location>
</feature>
<feature type="transmembrane region" description="Helical" evidence="1">
    <location>
        <begin position="405"/>
        <end position="424"/>
    </location>
</feature>
<feature type="transmembrane region" description="Helical" evidence="1">
    <location>
        <begin position="378"/>
        <end position="399"/>
    </location>
</feature>
<evidence type="ECO:0000256" key="1">
    <source>
        <dbReference type="SAM" id="Phobius"/>
    </source>
</evidence>
<dbReference type="RefSeq" id="WP_183731004.1">
    <property type="nucleotide sequence ID" value="NZ_JACHID010000005.1"/>
</dbReference>
<feature type="transmembrane region" description="Helical" evidence="1">
    <location>
        <begin position="129"/>
        <end position="147"/>
    </location>
</feature>
<evidence type="ECO:0000313" key="3">
    <source>
        <dbReference type="Proteomes" id="UP000528322"/>
    </source>
</evidence>
<feature type="transmembrane region" description="Helical" evidence="1">
    <location>
        <begin position="312"/>
        <end position="333"/>
    </location>
</feature>
<feature type="transmembrane region" description="Helical" evidence="1">
    <location>
        <begin position="339"/>
        <end position="358"/>
    </location>
</feature>
<dbReference type="EMBL" id="JACHID010000005">
    <property type="protein sequence ID" value="MBB5021746.1"/>
    <property type="molecule type" value="Genomic_DNA"/>
</dbReference>
<feature type="transmembrane region" description="Helical" evidence="1">
    <location>
        <begin position="167"/>
        <end position="188"/>
    </location>
</feature>
<dbReference type="AlphaFoldDB" id="A0A7W7Y440"/>
<sequence>MGATDKVYQLIINDEDARSCQDLPDSACREVPRNFFLLMMSQILTTLGDLLINPKTVLAWLMGAVGASGLVAWLVPVRESGSMLPQIVVGAWMRRKPVRKFFWVAGSMGQALSVLGMALSVWFLEGLSAGLGVLACLVAFSLARGFCSVAQKDVLGKTVPKGQRGRLTGVATTVSGLLVVGLSILLFREQTEPSLLFYLLLLLTAAGLWVVAGWIFAAIDEYEGETTGGSNALKEAVGNLRLVRDDLLFRRFVLTRGLLLSSALVAPYLVILAQEVTPGAWLLGVFMVASSLGSSASAMVWGWMADQSSRRVILRAGGLASLLCLGVGATSLSQVPASALVWIYPVAFFTLSIAHAGVRLGRKTYLVDMAGGNKRTDYTAVSNTLIGALLLVMGGVTALISMVSISLVILLLGLMALTGTVMAWQLKEV</sequence>
<dbReference type="InterPro" id="IPR036259">
    <property type="entry name" value="MFS_trans_sf"/>
</dbReference>
<keyword evidence="3" id="KW-1185">Reference proteome</keyword>
<evidence type="ECO:0000313" key="2">
    <source>
        <dbReference type="EMBL" id="MBB5021746.1"/>
    </source>
</evidence>
<gene>
    <name evidence="2" type="ORF">HNR37_001059</name>
</gene>
<reference evidence="2 3" key="1">
    <citation type="submission" date="2020-08" db="EMBL/GenBank/DDBJ databases">
        <title>Genomic Encyclopedia of Type Strains, Phase IV (KMG-IV): sequencing the most valuable type-strain genomes for metagenomic binning, comparative biology and taxonomic classification.</title>
        <authorList>
            <person name="Goeker M."/>
        </authorList>
    </citation>
    <scope>NUCLEOTIDE SEQUENCE [LARGE SCALE GENOMIC DNA]</scope>
    <source>
        <strain evidence="2 3">DSM 22071</strain>
    </source>
</reference>